<dbReference type="AlphaFoldDB" id="A0A641AMY8"/>
<dbReference type="PANTHER" id="PTHR30204:SF93">
    <property type="entry name" value="HTH MERR-TYPE DOMAIN-CONTAINING PROTEIN"/>
    <property type="match status" value="1"/>
</dbReference>
<accession>A0A641AMY8</accession>
<keyword evidence="1" id="KW-0238">DNA-binding</keyword>
<dbReference type="Proteomes" id="UP001515100">
    <property type="component" value="Unassembled WGS sequence"/>
</dbReference>
<evidence type="ECO:0000259" key="2">
    <source>
        <dbReference type="PROSITE" id="PS50937"/>
    </source>
</evidence>
<dbReference type="Pfam" id="PF13411">
    <property type="entry name" value="MerR_1"/>
    <property type="match status" value="1"/>
</dbReference>
<keyword evidence="4" id="KW-1185">Reference proteome</keyword>
<dbReference type="PANTHER" id="PTHR30204">
    <property type="entry name" value="REDOX-CYCLING DRUG-SENSING TRANSCRIPTIONAL ACTIVATOR SOXR"/>
    <property type="match status" value="1"/>
</dbReference>
<dbReference type="OrthoDB" id="9802039at2"/>
<gene>
    <name evidence="3" type="ORF">ESP62_009010</name>
</gene>
<organism evidence="3 4">
    <name type="scientific">Aeromicrobium fastidiosum</name>
    <dbReference type="NCBI Taxonomy" id="52699"/>
    <lineage>
        <taxon>Bacteria</taxon>
        <taxon>Bacillati</taxon>
        <taxon>Actinomycetota</taxon>
        <taxon>Actinomycetes</taxon>
        <taxon>Propionibacteriales</taxon>
        <taxon>Nocardioidaceae</taxon>
        <taxon>Aeromicrobium</taxon>
    </lineage>
</organism>
<feature type="domain" description="HTH merR-type" evidence="2">
    <location>
        <begin position="12"/>
        <end position="78"/>
    </location>
</feature>
<dbReference type="SMART" id="SM00422">
    <property type="entry name" value="HTH_MERR"/>
    <property type="match status" value="1"/>
</dbReference>
<comment type="caution">
    <text evidence="3">The sequence shown here is derived from an EMBL/GenBank/DDBJ whole genome shotgun (WGS) entry which is preliminary data.</text>
</comment>
<dbReference type="SUPFAM" id="SSF46955">
    <property type="entry name" value="Putative DNA-binding domain"/>
    <property type="match status" value="1"/>
</dbReference>
<dbReference type="CDD" id="cd00592">
    <property type="entry name" value="HTH_MerR-like"/>
    <property type="match status" value="1"/>
</dbReference>
<sequence length="144" mass="15908">MKSSPESASLRSIGDTAARFGLDTHVLRHWEDKGLLSPARDGADRRLYGDDDVVRIAVILRAKAAGMTLDQVAVLLDDDHGPKRHAVLQEHIADLDRRMREMELSRAMAVHAFECEAHDMTRCPGFRSTIQDVLAGAPWPVAPS</sequence>
<name>A0A641AMY8_9ACTN</name>
<dbReference type="PROSITE" id="PS50937">
    <property type="entry name" value="HTH_MERR_2"/>
    <property type="match status" value="1"/>
</dbReference>
<dbReference type="RefSeq" id="WP_129182570.1">
    <property type="nucleotide sequence ID" value="NZ_JAGIOG010000001.1"/>
</dbReference>
<evidence type="ECO:0000313" key="3">
    <source>
        <dbReference type="EMBL" id="KAA1378483.1"/>
    </source>
</evidence>
<dbReference type="PRINTS" id="PR00040">
    <property type="entry name" value="HTHMERR"/>
</dbReference>
<dbReference type="GO" id="GO:0003677">
    <property type="term" value="F:DNA binding"/>
    <property type="evidence" value="ECO:0007669"/>
    <property type="project" value="UniProtKB-KW"/>
</dbReference>
<evidence type="ECO:0000256" key="1">
    <source>
        <dbReference type="ARBA" id="ARBA00023125"/>
    </source>
</evidence>
<protein>
    <submittedName>
        <fullName evidence="3">MerR family transcriptional regulator</fullName>
    </submittedName>
</protein>
<reference evidence="3" key="1">
    <citation type="submission" date="2019-09" db="EMBL/GenBank/DDBJ databases">
        <authorList>
            <person name="Li J."/>
        </authorList>
    </citation>
    <scope>NUCLEOTIDE SEQUENCE [LARGE SCALE GENOMIC DNA]</scope>
    <source>
        <strain evidence="3">NRBC 14897</strain>
    </source>
</reference>
<dbReference type="GO" id="GO:0003700">
    <property type="term" value="F:DNA-binding transcription factor activity"/>
    <property type="evidence" value="ECO:0007669"/>
    <property type="project" value="InterPro"/>
</dbReference>
<dbReference type="EMBL" id="SDPP02000002">
    <property type="protein sequence ID" value="KAA1378483.1"/>
    <property type="molecule type" value="Genomic_DNA"/>
</dbReference>
<dbReference type="Gene3D" id="1.10.1660.10">
    <property type="match status" value="1"/>
</dbReference>
<dbReference type="InterPro" id="IPR047057">
    <property type="entry name" value="MerR_fam"/>
</dbReference>
<evidence type="ECO:0000313" key="4">
    <source>
        <dbReference type="Proteomes" id="UP001515100"/>
    </source>
</evidence>
<proteinExistence type="predicted"/>
<dbReference type="InterPro" id="IPR000551">
    <property type="entry name" value="MerR-type_HTH_dom"/>
</dbReference>
<dbReference type="InterPro" id="IPR009061">
    <property type="entry name" value="DNA-bd_dom_put_sf"/>
</dbReference>